<dbReference type="GO" id="GO:0003700">
    <property type="term" value="F:DNA-binding transcription factor activity"/>
    <property type="evidence" value="ECO:0007669"/>
    <property type="project" value="InterPro"/>
</dbReference>
<dbReference type="GO" id="GO:0000976">
    <property type="term" value="F:transcription cis-regulatory region binding"/>
    <property type="evidence" value="ECO:0007669"/>
    <property type="project" value="TreeGrafter"/>
</dbReference>
<accession>A0A644ZII7</accession>
<protein>
    <submittedName>
        <fullName evidence="7">Transcriptional regulator PerR</fullName>
    </submittedName>
</protein>
<keyword evidence="6" id="KW-0804">Transcription</keyword>
<organism evidence="7">
    <name type="scientific">bioreactor metagenome</name>
    <dbReference type="NCBI Taxonomy" id="1076179"/>
    <lineage>
        <taxon>unclassified sequences</taxon>
        <taxon>metagenomes</taxon>
        <taxon>ecological metagenomes</taxon>
    </lineage>
</organism>
<dbReference type="SUPFAM" id="SSF46785">
    <property type="entry name" value="Winged helix' DNA-binding domain"/>
    <property type="match status" value="1"/>
</dbReference>
<dbReference type="EMBL" id="VSSQ01009097">
    <property type="protein sequence ID" value="MPM40702.1"/>
    <property type="molecule type" value="Genomic_DNA"/>
</dbReference>
<dbReference type="InterPro" id="IPR036390">
    <property type="entry name" value="WH_DNA-bd_sf"/>
</dbReference>
<evidence type="ECO:0000256" key="4">
    <source>
        <dbReference type="ARBA" id="ARBA00023015"/>
    </source>
</evidence>
<dbReference type="Gene3D" id="1.10.10.10">
    <property type="entry name" value="Winged helix-like DNA-binding domain superfamily/Winged helix DNA-binding domain"/>
    <property type="match status" value="1"/>
</dbReference>
<keyword evidence="2" id="KW-0678">Repressor</keyword>
<evidence type="ECO:0000256" key="1">
    <source>
        <dbReference type="ARBA" id="ARBA00007957"/>
    </source>
</evidence>
<dbReference type="InterPro" id="IPR002481">
    <property type="entry name" value="FUR"/>
</dbReference>
<dbReference type="AlphaFoldDB" id="A0A644ZII7"/>
<evidence type="ECO:0000256" key="3">
    <source>
        <dbReference type="ARBA" id="ARBA00022833"/>
    </source>
</evidence>
<gene>
    <name evidence="7" type="primary">perR_26</name>
    <name evidence="7" type="ORF">SDC9_87350</name>
</gene>
<dbReference type="GO" id="GO:0045892">
    <property type="term" value="P:negative regulation of DNA-templated transcription"/>
    <property type="evidence" value="ECO:0007669"/>
    <property type="project" value="TreeGrafter"/>
</dbReference>
<evidence type="ECO:0000256" key="6">
    <source>
        <dbReference type="ARBA" id="ARBA00023163"/>
    </source>
</evidence>
<dbReference type="Pfam" id="PF01475">
    <property type="entry name" value="FUR"/>
    <property type="match status" value="1"/>
</dbReference>
<proteinExistence type="inferred from homology"/>
<reference evidence="7" key="1">
    <citation type="submission" date="2019-08" db="EMBL/GenBank/DDBJ databases">
        <authorList>
            <person name="Kucharzyk K."/>
            <person name="Murdoch R.W."/>
            <person name="Higgins S."/>
            <person name="Loffler F."/>
        </authorList>
    </citation>
    <scope>NUCLEOTIDE SEQUENCE</scope>
</reference>
<dbReference type="PANTHER" id="PTHR33202:SF8">
    <property type="entry name" value="PEROXIDE-RESPONSIVE REPRESSOR PERR"/>
    <property type="match status" value="1"/>
</dbReference>
<dbReference type="GO" id="GO:1900376">
    <property type="term" value="P:regulation of secondary metabolite biosynthetic process"/>
    <property type="evidence" value="ECO:0007669"/>
    <property type="project" value="TreeGrafter"/>
</dbReference>
<dbReference type="InterPro" id="IPR036388">
    <property type="entry name" value="WH-like_DNA-bd_sf"/>
</dbReference>
<comment type="caution">
    <text evidence="7">The sequence shown here is derived from an EMBL/GenBank/DDBJ whole genome shotgun (WGS) entry which is preliminary data.</text>
</comment>
<dbReference type="InterPro" id="IPR043135">
    <property type="entry name" value="Fur_C"/>
</dbReference>
<evidence type="ECO:0000256" key="2">
    <source>
        <dbReference type="ARBA" id="ARBA00022491"/>
    </source>
</evidence>
<keyword evidence="5" id="KW-0238">DNA-binding</keyword>
<dbReference type="GO" id="GO:0008270">
    <property type="term" value="F:zinc ion binding"/>
    <property type="evidence" value="ECO:0007669"/>
    <property type="project" value="TreeGrafter"/>
</dbReference>
<comment type="similarity">
    <text evidence="1">Belongs to the Fur family.</text>
</comment>
<sequence>MLTSQSLAGVLRNSGFKVTPQRLAVYEALANTKSHPNAELLYNELRPKYPSMSFATVYKTVEILNELGLITVLNTGEGSSRYDADVAEHSHIQCSVCGRVDDIGPLSVAKLDEEVTTDTGYEVQGQKFYFYGICPACKSKA</sequence>
<dbReference type="PANTHER" id="PTHR33202">
    <property type="entry name" value="ZINC UPTAKE REGULATION PROTEIN"/>
    <property type="match status" value="1"/>
</dbReference>
<dbReference type="CDD" id="cd07153">
    <property type="entry name" value="Fur_like"/>
    <property type="match status" value="1"/>
</dbReference>
<name>A0A644ZII7_9ZZZZ</name>
<evidence type="ECO:0000313" key="7">
    <source>
        <dbReference type="EMBL" id="MPM40702.1"/>
    </source>
</evidence>
<evidence type="ECO:0000256" key="5">
    <source>
        <dbReference type="ARBA" id="ARBA00023125"/>
    </source>
</evidence>
<keyword evidence="3" id="KW-0862">Zinc</keyword>
<keyword evidence="4" id="KW-0805">Transcription regulation</keyword>
<dbReference type="Gene3D" id="3.30.1490.190">
    <property type="match status" value="1"/>
</dbReference>